<reference evidence="1 2" key="1">
    <citation type="submission" date="2017-06" db="EMBL/GenBank/DDBJ databases">
        <authorList>
            <person name="Kim H.J."/>
            <person name="Triplett B.A."/>
        </authorList>
    </citation>
    <scope>NUCLEOTIDE SEQUENCE [LARGE SCALE GENOMIC DNA]</scope>
    <source>
        <strain evidence="1 2">DSM 29150</strain>
    </source>
</reference>
<dbReference type="OrthoDB" id="824753at2"/>
<organism evidence="1 2">
    <name type="scientific">Lutibacter agarilyticus</name>
    <dbReference type="NCBI Taxonomy" id="1109740"/>
    <lineage>
        <taxon>Bacteria</taxon>
        <taxon>Pseudomonadati</taxon>
        <taxon>Bacteroidota</taxon>
        <taxon>Flavobacteriia</taxon>
        <taxon>Flavobacteriales</taxon>
        <taxon>Flavobacteriaceae</taxon>
        <taxon>Lutibacter</taxon>
    </lineage>
</organism>
<evidence type="ECO:0000313" key="2">
    <source>
        <dbReference type="Proteomes" id="UP000198384"/>
    </source>
</evidence>
<dbReference type="Proteomes" id="UP000198384">
    <property type="component" value="Unassembled WGS sequence"/>
</dbReference>
<dbReference type="RefSeq" id="WP_089379877.1">
    <property type="nucleotide sequence ID" value="NZ_FZNT01000001.1"/>
</dbReference>
<accession>A0A238VEJ6</accession>
<dbReference type="Gene3D" id="3.10.450.50">
    <property type="match status" value="1"/>
</dbReference>
<evidence type="ECO:0000313" key="1">
    <source>
        <dbReference type="EMBL" id="SNR31959.1"/>
    </source>
</evidence>
<evidence type="ECO:0008006" key="3">
    <source>
        <dbReference type="Google" id="ProtNLM"/>
    </source>
</evidence>
<proteinExistence type="predicted"/>
<sequence>MKKSALLLVAFLMFLGCQKEQRYTTSSPEIDIAKEHIQSYEDGDWETWKKQYTDDSKIYHNNWDVARTSTEALNGHKLIISRLSSYEYLDEPIFFEMIIDDNGKKWVNFWAVWQGTLKANNTTLKIPVHLSINYKDGKVVEEYGFWDTSKLVEAIDEIAIDGDMSSELIE</sequence>
<dbReference type="InterPro" id="IPR032710">
    <property type="entry name" value="NTF2-like_dom_sf"/>
</dbReference>
<dbReference type="SUPFAM" id="SSF54427">
    <property type="entry name" value="NTF2-like"/>
    <property type="match status" value="1"/>
</dbReference>
<dbReference type="PROSITE" id="PS51257">
    <property type="entry name" value="PROKAR_LIPOPROTEIN"/>
    <property type="match status" value="1"/>
</dbReference>
<dbReference type="EMBL" id="FZNT01000001">
    <property type="protein sequence ID" value="SNR31959.1"/>
    <property type="molecule type" value="Genomic_DNA"/>
</dbReference>
<gene>
    <name evidence="1" type="ORF">SAMN06265371_101208</name>
</gene>
<name>A0A238VEJ6_9FLAO</name>
<dbReference type="AlphaFoldDB" id="A0A238VEJ6"/>
<keyword evidence="2" id="KW-1185">Reference proteome</keyword>
<protein>
    <recommendedName>
        <fullName evidence="3">SnoaL-like domain-containing protein</fullName>
    </recommendedName>
</protein>